<evidence type="ECO:0000313" key="8">
    <source>
        <dbReference type="Proteomes" id="UP000585363"/>
    </source>
</evidence>
<dbReference type="GO" id="GO:0030170">
    <property type="term" value="F:pyridoxal phosphate binding"/>
    <property type="evidence" value="ECO:0007669"/>
    <property type="project" value="InterPro"/>
</dbReference>
<dbReference type="SUPFAM" id="SSF53383">
    <property type="entry name" value="PLP-dependent transferases"/>
    <property type="match status" value="1"/>
</dbReference>
<dbReference type="CDD" id="cd00609">
    <property type="entry name" value="AAT_like"/>
    <property type="match status" value="1"/>
</dbReference>
<dbReference type="SMART" id="SM00345">
    <property type="entry name" value="HTH_GNTR"/>
    <property type="match status" value="1"/>
</dbReference>
<reference evidence="7 8" key="2">
    <citation type="submission" date="2020-06" db="EMBL/GenBank/DDBJ databases">
        <title>Polyphasic characterization of a Rahnella strain isolated from tree sap.</title>
        <authorList>
            <person name="Kim I.S."/>
        </authorList>
    </citation>
    <scope>NUCLEOTIDE SEQUENCE [LARGE SCALE GENOMIC DNA]</scope>
    <source>
        <strain evidence="7 8">SAP-1</strain>
    </source>
</reference>
<protein>
    <submittedName>
        <fullName evidence="7">PLP-dependent aminotransferase family protein</fullName>
    </submittedName>
</protein>
<gene>
    <name evidence="7" type="ORF">GW590_21010</name>
</gene>
<organism evidence="7 8">
    <name type="scientific">Rouxiella aceris</name>
    <dbReference type="NCBI Taxonomy" id="2703884"/>
    <lineage>
        <taxon>Bacteria</taxon>
        <taxon>Pseudomonadati</taxon>
        <taxon>Pseudomonadota</taxon>
        <taxon>Gammaproteobacteria</taxon>
        <taxon>Enterobacterales</taxon>
        <taxon>Yersiniaceae</taxon>
        <taxon>Rouxiella</taxon>
    </lineage>
</organism>
<name>A0A848MTS5_9GAMM</name>
<feature type="domain" description="HTH gntR-type" evidence="6">
    <location>
        <begin position="19"/>
        <end position="87"/>
    </location>
</feature>
<evidence type="ECO:0000256" key="5">
    <source>
        <dbReference type="ARBA" id="ARBA00023163"/>
    </source>
</evidence>
<evidence type="ECO:0000256" key="1">
    <source>
        <dbReference type="ARBA" id="ARBA00005384"/>
    </source>
</evidence>
<keyword evidence="7" id="KW-0808">Transferase</keyword>
<dbReference type="InterPro" id="IPR051446">
    <property type="entry name" value="HTH_trans_reg/aminotransferase"/>
</dbReference>
<sequence length="496" mass="54916">MRSLLSDLILHRLGSTSDSNLNKRLYQALRGTILDASIAPGSRLPATRDLAKELGISRNTVLAAYEQLQAEGYLQTRAGSGTFVNADLPEAGMGSVQSRPASLPVRANVNLSKRGTRLLGRTGVAPHQWGAFMPGVPDVTRFPYDIWRKLQNRLNRRLSPEYLTYSRHGGCSPLQHALTDYLHIARSVNCTPEQILITAGTHEALDLLAKVLCDHGDTAWIEEPSYWGIRNILSINGITMKAIPVDENGMDPADISGEDETPPKLICVTPSHQYPLGSVMSLARRQRILALAVQHGSWVVEDDYDSEFRYSGSPIPALQGLLPDAPVIYIGTFSKTLYPAMRISYVVLPRALAAKLKIAHSELYRGGNGLAQLTLSEFIREGHYGAHIRRMRLLYGKRRNALARMIEQELGKDFLCEYSNAGLHLILSLPDAIDDVALSAELEQKGVLTRALSGYYMYNTHRRGLILGYGCVEIPQMETAFATIVSCLKRRLKMPE</sequence>
<dbReference type="RefSeq" id="WP_169405048.1">
    <property type="nucleotide sequence ID" value="NZ_JAADJU010000013.1"/>
</dbReference>
<dbReference type="GO" id="GO:0008483">
    <property type="term" value="F:transaminase activity"/>
    <property type="evidence" value="ECO:0007669"/>
    <property type="project" value="UniProtKB-KW"/>
</dbReference>
<keyword evidence="5" id="KW-0804">Transcription</keyword>
<evidence type="ECO:0000256" key="2">
    <source>
        <dbReference type="ARBA" id="ARBA00022898"/>
    </source>
</evidence>
<comment type="similarity">
    <text evidence="1">In the C-terminal section; belongs to the class-I pyridoxal-phosphate-dependent aminotransferase family.</text>
</comment>
<keyword evidence="2" id="KW-0663">Pyridoxal phosphate</keyword>
<reference evidence="7 8" key="1">
    <citation type="submission" date="2020-01" db="EMBL/GenBank/DDBJ databases">
        <authorList>
            <person name="Lee S.D."/>
        </authorList>
    </citation>
    <scope>NUCLEOTIDE SEQUENCE [LARGE SCALE GENOMIC DNA]</scope>
    <source>
        <strain evidence="7 8">SAP-1</strain>
    </source>
</reference>
<keyword evidence="8" id="KW-1185">Reference proteome</keyword>
<evidence type="ECO:0000256" key="4">
    <source>
        <dbReference type="ARBA" id="ARBA00023125"/>
    </source>
</evidence>
<dbReference type="InterPro" id="IPR000524">
    <property type="entry name" value="Tscrpt_reg_HTH_GntR"/>
</dbReference>
<dbReference type="CDD" id="cd07377">
    <property type="entry name" value="WHTH_GntR"/>
    <property type="match status" value="1"/>
</dbReference>
<keyword evidence="4" id="KW-0238">DNA-binding</keyword>
<dbReference type="InterPro" id="IPR036390">
    <property type="entry name" value="WH_DNA-bd_sf"/>
</dbReference>
<dbReference type="PANTHER" id="PTHR46577">
    <property type="entry name" value="HTH-TYPE TRANSCRIPTIONAL REGULATORY PROTEIN GABR"/>
    <property type="match status" value="1"/>
</dbReference>
<dbReference type="GO" id="GO:0003700">
    <property type="term" value="F:DNA-binding transcription factor activity"/>
    <property type="evidence" value="ECO:0007669"/>
    <property type="project" value="InterPro"/>
</dbReference>
<evidence type="ECO:0000256" key="3">
    <source>
        <dbReference type="ARBA" id="ARBA00023015"/>
    </source>
</evidence>
<dbReference type="PROSITE" id="PS50949">
    <property type="entry name" value="HTH_GNTR"/>
    <property type="match status" value="1"/>
</dbReference>
<dbReference type="InterPro" id="IPR015424">
    <property type="entry name" value="PyrdxlP-dep_Trfase"/>
</dbReference>
<dbReference type="AlphaFoldDB" id="A0A848MTS5"/>
<keyword evidence="7" id="KW-0032">Aminotransferase</keyword>
<dbReference type="SUPFAM" id="SSF46785">
    <property type="entry name" value="Winged helix' DNA-binding domain"/>
    <property type="match status" value="1"/>
</dbReference>
<dbReference type="Proteomes" id="UP000585363">
    <property type="component" value="Unassembled WGS sequence"/>
</dbReference>
<dbReference type="InterPro" id="IPR036388">
    <property type="entry name" value="WH-like_DNA-bd_sf"/>
</dbReference>
<accession>A0A848MTS5</accession>
<dbReference type="Pfam" id="PF00155">
    <property type="entry name" value="Aminotran_1_2"/>
    <property type="match status" value="1"/>
</dbReference>
<dbReference type="PANTHER" id="PTHR46577:SF1">
    <property type="entry name" value="HTH-TYPE TRANSCRIPTIONAL REGULATORY PROTEIN GABR"/>
    <property type="match status" value="1"/>
</dbReference>
<dbReference type="GO" id="GO:0003677">
    <property type="term" value="F:DNA binding"/>
    <property type="evidence" value="ECO:0007669"/>
    <property type="project" value="UniProtKB-KW"/>
</dbReference>
<dbReference type="InterPro" id="IPR004839">
    <property type="entry name" value="Aminotransferase_I/II_large"/>
</dbReference>
<dbReference type="InterPro" id="IPR015421">
    <property type="entry name" value="PyrdxlP-dep_Trfase_major"/>
</dbReference>
<dbReference type="Gene3D" id="3.40.640.10">
    <property type="entry name" value="Type I PLP-dependent aspartate aminotransferase-like (Major domain)"/>
    <property type="match status" value="1"/>
</dbReference>
<dbReference type="EMBL" id="JAADJU010000013">
    <property type="protein sequence ID" value="NMP29334.1"/>
    <property type="molecule type" value="Genomic_DNA"/>
</dbReference>
<evidence type="ECO:0000313" key="7">
    <source>
        <dbReference type="EMBL" id="NMP29334.1"/>
    </source>
</evidence>
<comment type="caution">
    <text evidence="7">The sequence shown here is derived from an EMBL/GenBank/DDBJ whole genome shotgun (WGS) entry which is preliminary data.</text>
</comment>
<evidence type="ECO:0000259" key="6">
    <source>
        <dbReference type="PROSITE" id="PS50949"/>
    </source>
</evidence>
<dbReference type="Pfam" id="PF00392">
    <property type="entry name" value="GntR"/>
    <property type="match status" value="1"/>
</dbReference>
<dbReference type="PRINTS" id="PR00035">
    <property type="entry name" value="HTHGNTR"/>
</dbReference>
<dbReference type="Gene3D" id="1.10.10.10">
    <property type="entry name" value="Winged helix-like DNA-binding domain superfamily/Winged helix DNA-binding domain"/>
    <property type="match status" value="1"/>
</dbReference>
<keyword evidence="3" id="KW-0805">Transcription regulation</keyword>
<proteinExistence type="inferred from homology"/>